<evidence type="ECO:0008006" key="5">
    <source>
        <dbReference type="Google" id="ProtNLM"/>
    </source>
</evidence>
<organism evidence="3 4">
    <name type="scientific">Penicillium atrosanguineum</name>
    <dbReference type="NCBI Taxonomy" id="1132637"/>
    <lineage>
        <taxon>Eukaryota</taxon>
        <taxon>Fungi</taxon>
        <taxon>Dikarya</taxon>
        <taxon>Ascomycota</taxon>
        <taxon>Pezizomycotina</taxon>
        <taxon>Eurotiomycetes</taxon>
        <taxon>Eurotiomycetidae</taxon>
        <taxon>Eurotiales</taxon>
        <taxon>Aspergillaceae</taxon>
        <taxon>Penicillium</taxon>
    </lineage>
</organism>
<evidence type="ECO:0000256" key="2">
    <source>
        <dbReference type="SAM" id="Phobius"/>
    </source>
</evidence>
<sequence>MSASMAATTSATFVAADYSTSADFQGWYLQTTPQPIICASTQTYYTSSTFADCYDPSSSAPIPTGCDGSTLLRGDDSGVCATSYSCSSYKIFPTEGSDDSEAVLRYGCMINWAANSLYRTLPARYSSSTAAPAKTESASASATATKSHHTATNTDAQSTSFSTSTSISTSTSTSDGSSSSLSGGAIAGIVIGGVAALVILLALIFRKKILALFGKGKPASDDGPAWSPVYMPPDTHSMSQATSNWQTSELSSDQHPSMVHEIGSSQRNTAQAVHELG</sequence>
<feature type="region of interest" description="Disordered" evidence="1">
    <location>
        <begin position="216"/>
        <end position="243"/>
    </location>
</feature>
<feature type="region of interest" description="Disordered" evidence="1">
    <location>
        <begin position="136"/>
        <end position="180"/>
    </location>
</feature>
<dbReference type="CDD" id="cd12087">
    <property type="entry name" value="TM_EGFR-like"/>
    <property type="match status" value="1"/>
</dbReference>
<gene>
    <name evidence="3" type="ORF">N7476_010155</name>
</gene>
<dbReference type="EMBL" id="JAPZBO010000009">
    <property type="protein sequence ID" value="KAJ5303356.1"/>
    <property type="molecule type" value="Genomic_DNA"/>
</dbReference>
<dbReference type="Proteomes" id="UP001147746">
    <property type="component" value="Unassembled WGS sequence"/>
</dbReference>
<keyword evidence="2" id="KW-1133">Transmembrane helix</keyword>
<comment type="caution">
    <text evidence="3">The sequence shown here is derived from an EMBL/GenBank/DDBJ whole genome shotgun (WGS) entry which is preliminary data.</text>
</comment>
<reference evidence="3" key="2">
    <citation type="journal article" date="2023" name="IMA Fungus">
        <title>Comparative genomic study of the Penicillium genus elucidates a diverse pangenome and 15 lateral gene transfer events.</title>
        <authorList>
            <person name="Petersen C."/>
            <person name="Sorensen T."/>
            <person name="Nielsen M.R."/>
            <person name="Sondergaard T.E."/>
            <person name="Sorensen J.L."/>
            <person name="Fitzpatrick D.A."/>
            <person name="Frisvad J.C."/>
            <person name="Nielsen K.L."/>
        </authorList>
    </citation>
    <scope>NUCLEOTIDE SEQUENCE</scope>
    <source>
        <strain evidence="3">IBT 21472</strain>
    </source>
</reference>
<dbReference type="OrthoDB" id="4365699at2759"/>
<protein>
    <recommendedName>
        <fullName evidence="5">Mid2 domain-containing protein</fullName>
    </recommendedName>
</protein>
<accession>A0A9W9PPM2</accession>
<evidence type="ECO:0000256" key="1">
    <source>
        <dbReference type="SAM" id="MobiDB-lite"/>
    </source>
</evidence>
<keyword evidence="2" id="KW-0812">Transmembrane</keyword>
<proteinExistence type="predicted"/>
<reference evidence="3" key="1">
    <citation type="submission" date="2022-12" db="EMBL/GenBank/DDBJ databases">
        <authorList>
            <person name="Petersen C."/>
        </authorList>
    </citation>
    <scope>NUCLEOTIDE SEQUENCE</scope>
    <source>
        <strain evidence="3">IBT 21472</strain>
    </source>
</reference>
<keyword evidence="4" id="KW-1185">Reference proteome</keyword>
<evidence type="ECO:0000313" key="4">
    <source>
        <dbReference type="Proteomes" id="UP001147746"/>
    </source>
</evidence>
<name>A0A9W9PPM2_9EURO</name>
<dbReference type="AlphaFoldDB" id="A0A9W9PPM2"/>
<evidence type="ECO:0000313" key="3">
    <source>
        <dbReference type="EMBL" id="KAJ5303356.1"/>
    </source>
</evidence>
<feature type="transmembrane region" description="Helical" evidence="2">
    <location>
        <begin position="181"/>
        <end position="205"/>
    </location>
</feature>
<keyword evidence="2" id="KW-0472">Membrane</keyword>